<dbReference type="PANTHER" id="PTHR43221">
    <property type="entry name" value="PROTEASE HTPX"/>
    <property type="match status" value="1"/>
</dbReference>
<dbReference type="EMBL" id="CP009416">
    <property type="protein sequence ID" value="AJD92849.1"/>
    <property type="molecule type" value="Genomic_DNA"/>
</dbReference>
<evidence type="ECO:0000256" key="11">
    <source>
        <dbReference type="SAM" id="Phobius"/>
    </source>
</evidence>
<keyword evidence="5 10" id="KW-0378">Hydrolase</keyword>
<evidence type="ECO:0000256" key="5">
    <source>
        <dbReference type="ARBA" id="ARBA00022801"/>
    </source>
</evidence>
<keyword evidence="2 10" id="KW-0645">Protease</keyword>
<gene>
    <name evidence="13" type="ORF">JMA_35320</name>
</gene>
<dbReference type="Gene3D" id="3.30.2010.10">
    <property type="entry name" value="Metalloproteases ('zincins'), catalytic domain"/>
    <property type="match status" value="1"/>
</dbReference>
<keyword evidence="4" id="KW-0479">Metal-binding</keyword>
<dbReference type="GO" id="GO:0004222">
    <property type="term" value="F:metalloendopeptidase activity"/>
    <property type="evidence" value="ECO:0007669"/>
    <property type="project" value="InterPro"/>
</dbReference>
<evidence type="ECO:0000256" key="7">
    <source>
        <dbReference type="ARBA" id="ARBA00022989"/>
    </source>
</evidence>
<dbReference type="InterPro" id="IPR001915">
    <property type="entry name" value="Peptidase_M48"/>
</dbReference>
<reference evidence="13 14" key="1">
    <citation type="submission" date="2014-08" db="EMBL/GenBank/DDBJ databases">
        <title>Complete genome of a marine bacteria Jeotgalibacillus malaysiensis.</title>
        <authorList>
            <person name="Yaakop A.S."/>
            <person name="Chan K.-G."/>
            <person name="Goh K.M."/>
        </authorList>
    </citation>
    <scope>NUCLEOTIDE SEQUENCE [LARGE SCALE GENOMIC DNA]</scope>
    <source>
        <strain evidence="13 14">D5</strain>
    </source>
</reference>
<feature type="transmembrane region" description="Helical" evidence="11">
    <location>
        <begin position="225"/>
        <end position="242"/>
    </location>
</feature>
<evidence type="ECO:0000256" key="1">
    <source>
        <dbReference type="ARBA" id="ARBA00022475"/>
    </source>
</evidence>
<keyword evidence="14" id="KW-1185">Reference proteome</keyword>
<feature type="transmembrane region" description="Helical" evidence="11">
    <location>
        <begin position="275"/>
        <end position="295"/>
    </location>
</feature>
<organism evidence="13 14">
    <name type="scientific">Jeotgalibacillus malaysiensis</name>
    <dbReference type="NCBI Taxonomy" id="1508404"/>
    <lineage>
        <taxon>Bacteria</taxon>
        <taxon>Bacillati</taxon>
        <taxon>Bacillota</taxon>
        <taxon>Bacilli</taxon>
        <taxon>Bacillales</taxon>
        <taxon>Caryophanaceae</taxon>
        <taxon>Jeotgalibacillus</taxon>
    </lineage>
</organism>
<accession>A0A0B5AXY6</accession>
<evidence type="ECO:0000256" key="9">
    <source>
        <dbReference type="ARBA" id="ARBA00023136"/>
    </source>
</evidence>
<dbReference type="OrthoDB" id="7870694at2"/>
<evidence type="ECO:0000256" key="10">
    <source>
        <dbReference type="RuleBase" id="RU003983"/>
    </source>
</evidence>
<dbReference type="Pfam" id="PF01435">
    <property type="entry name" value="Peptidase_M48"/>
    <property type="match status" value="1"/>
</dbReference>
<feature type="transmembrane region" description="Helical" evidence="11">
    <location>
        <begin position="111"/>
        <end position="128"/>
    </location>
</feature>
<evidence type="ECO:0000313" key="13">
    <source>
        <dbReference type="EMBL" id="AJD92849.1"/>
    </source>
</evidence>
<keyword evidence="9 11" id="KW-0472">Membrane</keyword>
<name>A0A0B5AXY6_9BACL</name>
<evidence type="ECO:0000313" key="14">
    <source>
        <dbReference type="Proteomes" id="UP000031449"/>
    </source>
</evidence>
<protein>
    <recommendedName>
        <fullName evidence="12">Peptidase M48 domain-containing protein</fullName>
    </recommendedName>
</protein>
<evidence type="ECO:0000256" key="2">
    <source>
        <dbReference type="ARBA" id="ARBA00022670"/>
    </source>
</evidence>
<dbReference type="KEGG" id="jeo:JMA_35320"/>
<keyword evidence="7 11" id="KW-1133">Transmembrane helix</keyword>
<keyword evidence="3 11" id="KW-0812">Transmembrane</keyword>
<feature type="transmembrane region" description="Helical" evidence="11">
    <location>
        <begin position="83"/>
        <end position="105"/>
    </location>
</feature>
<evidence type="ECO:0000256" key="8">
    <source>
        <dbReference type="ARBA" id="ARBA00023049"/>
    </source>
</evidence>
<evidence type="ECO:0000256" key="6">
    <source>
        <dbReference type="ARBA" id="ARBA00022833"/>
    </source>
</evidence>
<evidence type="ECO:0000256" key="4">
    <source>
        <dbReference type="ARBA" id="ARBA00022723"/>
    </source>
</evidence>
<keyword evidence="8 10" id="KW-0482">Metalloprotease</keyword>
<comment type="similarity">
    <text evidence="10">Belongs to the peptidase M48 family.</text>
</comment>
<dbReference type="GO" id="GO:0046872">
    <property type="term" value="F:metal ion binding"/>
    <property type="evidence" value="ECO:0007669"/>
    <property type="project" value="UniProtKB-KW"/>
</dbReference>
<dbReference type="GO" id="GO:0006508">
    <property type="term" value="P:proteolysis"/>
    <property type="evidence" value="ECO:0007669"/>
    <property type="project" value="UniProtKB-KW"/>
</dbReference>
<comment type="cofactor">
    <cofactor evidence="10">
        <name>Zn(2+)</name>
        <dbReference type="ChEBI" id="CHEBI:29105"/>
    </cofactor>
    <text evidence="10">Binds 1 zinc ion per subunit.</text>
</comment>
<keyword evidence="1" id="KW-1003">Cell membrane</keyword>
<feature type="domain" description="Peptidase M48" evidence="12">
    <location>
        <begin position="166"/>
        <end position="394"/>
    </location>
</feature>
<dbReference type="HOGENOM" id="CLU_053828_0_0_9"/>
<dbReference type="InterPro" id="IPR050083">
    <property type="entry name" value="HtpX_protease"/>
</dbReference>
<keyword evidence="6 10" id="KW-0862">Zinc</keyword>
<dbReference type="STRING" id="1508404.JMA_35320"/>
<dbReference type="CDD" id="cd07328">
    <property type="entry name" value="M48_Ste24p_like"/>
    <property type="match status" value="1"/>
</dbReference>
<proteinExistence type="inferred from homology"/>
<evidence type="ECO:0000256" key="3">
    <source>
        <dbReference type="ARBA" id="ARBA00022692"/>
    </source>
</evidence>
<dbReference type="BioCyc" id="JESP1508404:G14D9-12813-MONOMER"/>
<evidence type="ECO:0000259" key="12">
    <source>
        <dbReference type="Pfam" id="PF01435"/>
    </source>
</evidence>
<sequence length="436" mass="50017">MEAAIKIETCLSCGEQIEVVPGYVKWCEHCLDQIQERKSEESPKHWMTKIFDWLGRKNGEQLLQSVLSHQSEKPGMTYKTGMAYVVATLIHITSLLLLVTAVYCLTIVNESGAAIFAGVILLAIAWLARPRVQKLEKDEKVYTANELPELFELMNQVRLALGSPKIDGVVINGDYNASIGYFGWRNRVILRIGSSLWSVLDHEERIALLGHEIGHLVNGDLNRSGYIGTALFTIYTWISVLIPERTTVYDTGLLDHMEEMNPVGLGPLNWISQQFQRLVAFLPKIIFLTLLYLLYQNMQRAEYYADQLAVSVAGNAAVVRLLNKLEYWETFLYSMRKTVIANGKIHFLTELKEQFAIMPAKEKLRIQKISELEKARADETHPPTTYRLKYIKSRKLQKPLIQVDAAHMKRIDLEVAVYHEEAANELVELYRYYWYS</sequence>
<dbReference type="PANTHER" id="PTHR43221:SF2">
    <property type="entry name" value="PROTEASE HTPX HOMOLOG"/>
    <property type="match status" value="1"/>
</dbReference>
<dbReference type="Proteomes" id="UP000031449">
    <property type="component" value="Chromosome"/>
</dbReference>
<dbReference type="AlphaFoldDB" id="A0A0B5AXY6"/>